<dbReference type="AlphaFoldDB" id="A0A0S4JCB1"/>
<name>A0A0S4JCB1_BODSA</name>
<organism evidence="1 2">
    <name type="scientific">Bodo saltans</name>
    <name type="common">Flagellated protozoan</name>
    <dbReference type="NCBI Taxonomy" id="75058"/>
    <lineage>
        <taxon>Eukaryota</taxon>
        <taxon>Discoba</taxon>
        <taxon>Euglenozoa</taxon>
        <taxon>Kinetoplastea</taxon>
        <taxon>Metakinetoplastina</taxon>
        <taxon>Eubodonida</taxon>
        <taxon>Bodonidae</taxon>
        <taxon>Bodo</taxon>
    </lineage>
</organism>
<reference evidence="2" key="1">
    <citation type="submission" date="2015-09" db="EMBL/GenBank/DDBJ databases">
        <authorList>
            <consortium name="Pathogen Informatics"/>
        </authorList>
    </citation>
    <scope>NUCLEOTIDE SEQUENCE [LARGE SCALE GENOMIC DNA]</scope>
    <source>
        <strain evidence="2">Lake Konstanz</strain>
    </source>
</reference>
<accession>A0A0S4JCB1</accession>
<keyword evidence="2" id="KW-1185">Reference proteome</keyword>
<protein>
    <submittedName>
        <fullName evidence="1">Bodo-specific multi-copy gene family, putative</fullName>
    </submittedName>
</protein>
<dbReference type="Proteomes" id="UP000051952">
    <property type="component" value="Unassembled WGS sequence"/>
</dbReference>
<dbReference type="EMBL" id="CYKH01001397">
    <property type="protein sequence ID" value="CUG86805.1"/>
    <property type="molecule type" value="Genomic_DNA"/>
</dbReference>
<proteinExistence type="predicted"/>
<evidence type="ECO:0000313" key="2">
    <source>
        <dbReference type="Proteomes" id="UP000051952"/>
    </source>
</evidence>
<evidence type="ECO:0000313" key="1">
    <source>
        <dbReference type="EMBL" id="CUG86805.1"/>
    </source>
</evidence>
<sequence length="490" mass="55760">MKDLEILVRAQVKPLLRNKVDVESYLRENLDPKSDSAEMLLQERAEQLDIADRWLRLTLGSEKRQVALCYSPQGSGKSQFVKSFVHEKRAEAMKCGRVIVRCCDVATQKKPQPSWLSHVLRDCNEHQRPANAHNSTDDGLCELVREHVEAVTGFTQDAFEYRDSRAAYAMWIKETARCFGFKEEIEDIEPLIMLDTCELLAEHKHHSHKHKSGVPNMLLEAFCLAMPSPKGRGLFSGCNAKFDEEFSLSMANVRDFGLLLPLTEKGFRNAIEQSLDCTIDENIVMPLFDVCEGQPRFLRLAVKPRSTNLGSADAFSEGFEALKKSVKPRLSADKKKKDKCFPYAYTCFLASSTKARVASDDVIVMNPAWASDAERTRTFEEAMTYSIGTYKIKKRFTVPPITFVDDVATKRGVPIPPSELHPFLKPEVVKRFRHADALERGRQFERPFMYAVYARYLLEFWKNASNPWVPLAKVFEGAVQTEITAKAQQM</sequence>
<dbReference type="VEuPathDB" id="TriTrypDB:BSAL_94820"/>
<gene>
    <name evidence="1" type="ORF">BSAL_94820</name>
</gene>